<dbReference type="Proteomes" id="UP000323583">
    <property type="component" value="Unassembled WGS sequence"/>
</dbReference>
<evidence type="ECO:0000313" key="1">
    <source>
        <dbReference type="EMBL" id="TXY93612.1"/>
    </source>
</evidence>
<dbReference type="RefSeq" id="WP_072670366.1">
    <property type="nucleotide sequence ID" value="NZ_VSGP01000052.1"/>
</dbReference>
<sequence>MPKNYRSKVSKAVAYKKLQGVLERLNDWNELYSSYYEIEEAALVGSLARGGEKFGDIDVCLKIRRSQQFSYSDCKNDYIKWREQVLGYKPPAPYSSAERCMFETDVSRFIKNSDGRIEMLRWDQFEPICLTLQPFIKLVENGHVIVANVEELEGHRITFTAEQALDIVKSGVPENPRGTEGIYWESYCAALKLYPAFIRDAILDRDAYCAAYHSFTEKNEV</sequence>
<comment type="caution">
    <text evidence="1">The sequence shown here is derived from an EMBL/GenBank/DDBJ whole genome shotgun (WGS) entry which is preliminary data.</text>
</comment>
<reference evidence="1 2" key="1">
    <citation type="submission" date="2019-06" db="EMBL/GenBank/DDBJ databases">
        <title>Vibrio cholerae phylogeny based on whole-genome sequencing reveals genetic diversity and population strucutre.</title>
        <authorList>
            <person name="Zhiqiu Y."/>
            <person name="Bin L."/>
            <person name="Lingyan J."/>
        </authorList>
    </citation>
    <scope>NUCLEOTIDE SEQUENCE [LARGE SCALE GENOMIC DNA]</scope>
    <source>
        <strain evidence="1 2">N2768</strain>
    </source>
</reference>
<dbReference type="AlphaFoldDB" id="A0A8B5ZN04"/>
<evidence type="ECO:0008006" key="3">
    <source>
        <dbReference type="Google" id="ProtNLM"/>
    </source>
</evidence>
<evidence type="ECO:0000313" key="2">
    <source>
        <dbReference type="Proteomes" id="UP000323583"/>
    </source>
</evidence>
<accession>A0A8B5ZN04</accession>
<proteinExistence type="predicted"/>
<organism evidence="1 2">
    <name type="scientific">Vibrio cholerae</name>
    <dbReference type="NCBI Taxonomy" id="666"/>
    <lineage>
        <taxon>Bacteria</taxon>
        <taxon>Pseudomonadati</taxon>
        <taxon>Pseudomonadota</taxon>
        <taxon>Gammaproteobacteria</taxon>
        <taxon>Vibrionales</taxon>
        <taxon>Vibrionaceae</taxon>
        <taxon>Vibrio</taxon>
    </lineage>
</organism>
<gene>
    <name evidence="1" type="ORF">FXE67_03650</name>
</gene>
<protein>
    <recommendedName>
        <fullName evidence="3">Nucleotidyltransferase</fullName>
    </recommendedName>
</protein>
<dbReference type="EMBL" id="VSGZ01000016">
    <property type="protein sequence ID" value="TXY93612.1"/>
    <property type="molecule type" value="Genomic_DNA"/>
</dbReference>
<name>A0A8B5ZN04_VIBCL</name>